<accession>A0A017RW87</accession>
<dbReference type="Proteomes" id="UP000019681">
    <property type="component" value="Unassembled WGS sequence"/>
</dbReference>
<dbReference type="EMBL" id="AZQP01000026">
    <property type="protein sequence ID" value="EYE88185.1"/>
    <property type="molecule type" value="Genomic_DNA"/>
</dbReference>
<name>A0A017RW87_9CLOT</name>
<comment type="caution">
    <text evidence="1">The sequence shown here is derived from an EMBL/GenBank/DDBJ whole genome shotgun (WGS) entry which is preliminary data.</text>
</comment>
<dbReference type="AlphaFoldDB" id="A0A017RW87"/>
<sequence length="30" mass="3369">MQQIFETTIANRKLKADIGKYALLSNGSAW</sequence>
<reference evidence="1 2" key="1">
    <citation type="journal article" date="2014" name="Genome Announc.">
        <title>Draft Genome Sequence of Fervidicella metallireducens Strain AeBT, an Iron-Reducing Thermoanaerobe from the Great Artesian Basin.</title>
        <authorList>
            <person name="Patel B.K."/>
        </authorList>
    </citation>
    <scope>NUCLEOTIDE SEQUENCE [LARGE SCALE GENOMIC DNA]</scope>
    <source>
        <strain evidence="1 2">AeB</strain>
    </source>
</reference>
<gene>
    <name evidence="1" type="ORF">Q428_09140</name>
</gene>
<evidence type="ECO:0000313" key="1">
    <source>
        <dbReference type="EMBL" id="EYE88185.1"/>
    </source>
</evidence>
<dbReference type="STRING" id="1403537.Q428_09140"/>
<evidence type="ECO:0000313" key="2">
    <source>
        <dbReference type="Proteomes" id="UP000019681"/>
    </source>
</evidence>
<organism evidence="1 2">
    <name type="scientific">Fervidicella metallireducens AeB</name>
    <dbReference type="NCBI Taxonomy" id="1403537"/>
    <lineage>
        <taxon>Bacteria</taxon>
        <taxon>Bacillati</taxon>
        <taxon>Bacillota</taxon>
        <taxon>Clostridia</taxon>
        <taxon>Eubacteriales</taxon>
        <taxon>Clostridiaceae</taxon>
        <taxon>Fervidicella</taxon>
    </lineage>
</organism>
<proteinExistence type="predicted"/>
<protein>
    <submittedName>
        <fullName evidence="1">Uncharacterized protein</fullName>
    </submittedName>
</protein>
<keyword evidence="2" id="KW-1185">Reference proteome</keyword>